<feature type="compositionally biased region" description="Basic and acidic residues" evidence="3">
    <location>
        <begin position="276"/>
        <end position="287"/>
    </location>
</feature>
<dbReference type="SUPFAM" id="SSF53067">
    <property type="entry name" value="Actin-like ATPase domain"/>
    <property type="match status" value="2"/>
</dbReference>
<feature type="region of interest" description="Disordered" evidence="3">
    <location>
        <begin position="1689"/>
        <end position="1731"/>
    </location>
</feature>
<evidence type="ECO:0000313" key="6">
    <source>
        <dbReference type="RefSeq" id="XP_029638425.1"/>
    </source>
</evidence>
<dbReference type="SMART" id="SM00233">
    <property type="entry name" value="PH"/>
    <property type="match status" value="1"/>
</dbReference>
<dbReference type="Gene3D" id="3.30.420.40">
    <property type="match status" value="2"/>
</dbReference>
<dbReference type="Proteomes" id="UP000515154">
    <property type="component" value="Linkage group LG6"/>
</dbReference>
<gene>
    <name evidence="6" type="primary">LOC115213538</name>
</gene>
<evidence type="ECO:0000259" key="4">
    <source>
        <dbReference type="PROSITE" id="PS50003"/>
    </source>
</evidence>
<dbReference type="InterPro" id="IPR043129">
    <property type="entry name" value="ATPase_NBD"/>
</dbReference>
<evidence type="ECO:0000256" key="1">
    <source>
        <dbReference type="ARBA" id="ARBA00003520"/>
    </source>
</evidence>
<feature type="compositionally biased region" description="Polar residues" evidence="3">
    <location>
        <begin position="1394"/>
        <end position="1415"/>
    </location>
</feature>
<dbReference type="PROSITE" id="PS50003">
    <property type="entry name" value="PH_DOMAIN"/>
    <property type="match status" value="1"/>
</dbReference>
<evidence type="ECO:0000313" key="5">
    <source>
        <dbReference type="Proteomes" id="UP000515154"/>
    </source>
</evidence>
<feature type="compositionally biased region" description="Acidic residues" evidence="3">
    <location>
        <begin position="623"/>
        <end position="632"/>
    </location>
</feature>
<dbReference type="KEGG" id="osn:115213538"/>
<dbReference type="InterPro" id="IPR011993">
    <property type="entry name" value="PH-like_dom_sf"/>
</dbReference>
<dbReference type="Gene3D" id="3.90.640.10">
    <property type="entry name" value="Actin, Chain A, domain 4"/>
    <property type="match status" value="1"/>
</dbReference>
<dbReference type="PANTHER" id="PTHR11937">
    <property type="entry name" value="ACTIN"/>
    <property type="match status" value="1"/>
</dbReference>
<feature type="region of interest" description="Disordered" evidence="3">
    <location>
        <begin position="1"/>
        <end position="28"/>
    </location>
</feature>
<dbReference type="InterPro" id="IPR004000">
    <property type="entry name" value="Actin"/>
</dbReference>
<dbReference type="SUPFAM" id="SSF50729">
    <property type="entry name" value="PH domain-like"/>
    <property type="match status" value="1"/>
</dbReference>
<evidence type="ECO:0000256" key="3">
    <source>
        <dbReference type="SAM" id="MobiDB-lite"/>
    </source>
</evidence>
<feature type="region of interest" description="Disordered" evidence="3">
    <location>
        <begin position="276"/>
        <end position="295"/>
    </location>
</feature>
<dbReference type="SMART" id="SM00268">
    <property type="entry name" value="ACTIN"/>
    <property type="match status" value="1"/>
</dbReference>
<dbReference type="CDD" id="cd00821">
    <property type="entry name" value="PH"/>
    <property type="match status" value="1"/>
</dbReference>
<feature type="region of interest" description="Disordered" evidence="3">
    <location>
        <begin position="1394"/>
        <end position="1423"/>
    </location>
</feature>
<feature type="region of interest" description="Disordered" evidence="3">
    <location>
        <begin position="1830"/>
        <end position="1849"/>
    </location>
</feature>
<feature type="region of interest" description="Disordered" evidence="3">
    <location>
        <begin position="623"/>
        <end position="645"/>
    </location>
</feature>
<reference evidence="6" key="1">
    <citation type="submission" date="2025-08" db="UniProtKB">
        <authorList>
            <consortium name="RefSeq"/>
        </authorList>
    </citation>
    <scope>IDENTIFICATION</scope>
</reference>
<dbReference type="CDD" id="cd10169">
    <property type="entry name" value="ASKHA_NBD_actin-like"/>
    <property type="match status" value="1"/>
</dbReference>
<name>A0A6P7SJK5_9MOLL</name>
<evidence type="ECO:0000256" key="2">
    <source>
        <dbReference type="RuleBase" id="RU000487"/>
    </source>
</evidence>
<comment type="function">
    <text evidence="1">Actins are highly conserved proteins that are involved in various types of cell motility and are ubiquitously expressed in all eukaryotic cells.</text>
</comment>
<dbReference type="RefSeq" id="XP_029638425.1">
    <property type="nucleotide sequence ID" value="XM_029782565.2"/>
</dbReference>
<dbReference type="InterPro" id="IPR001849">
    <property type="entry name" value="PH_domain"/>
</dbReference>
<feature type="region of interest" description="Disordered" evidence="3">
    <location>
        <begin position="1891"/>
        <end position="2030"/>
    </location>
</feature>
<sequence length="2648" mass="298186">MYSSGRQRYRPTTSLRRSTSKPNLSFSTITEECVPKDIHFPDDEEKRERTQRLRKLQRLRERRYRDFKGLSRSGVTDDYESRFANDLEEFRSIKTGNVPTGDDALSKNQQFEHKFSRFQSKDIYSTLPARIGARKFIDNSSKDPILSPTGSVSSTATVDERFMYGSRFENEDYDYSWRPRQRTYSLSTASNYDYDSSMYSHLNEDGLDDGPFDDTTSEYDYGYSSIHGLKRSFSTCVTPHKYSGMMTPVAMSTEAAATADRLDQIKERLYNLQAMRKERESAEKPNCERSSLSYNKEVNNEQISTSISNYQTSESRYQSLNIPQDNNNNSSRPLWSQRIDLLMSSQKQNDTQHDQNFNQEAYTSMNEATSNVKIVDGSEPVPTDISFDQESFYSFEAGEDDIANIKSINKSTGATETEYDYTDCVDPGSVQISLESYNDNKFLGFEGTQSLESSVTSHTVKPIQLTQRKTPAQSHSKQNYLSKAVAPEVHSLPKTSNLGSEMQNYKDLSRDELLLEIARLKLANIERDPPNTESIAHTKTVETESQVKFLPDDKANINITKLKSVEVGSKISSDNIRYQDPYNASVSINNAVDESVSITAKDSKLSDSKTPSESEEEILSEFEQEMQSESDEQPQSHSHIVDREENFINEKEKCQIEHSMYFKSVTVEKPSVETSENIAHKITEDKLQKQYSPVIKETFEKKQNFSEENLEIASLKDLQNNNFSLETPATQTQVSWNFSETSNSENISSDSLAGSHQESLTKFDTTFDNSNNLTDTFSKETNSVELISQTQSAPYQAPKEITVNESDFHENSLTSRKDEMLETKKLSVDVTITPNNDNISKTKSPEKCNSIAYSSTENEVEMPRVLASSPLFVPSQDTSYTFMNKTTVKDNTDSPSCLNELKTNQMNETLTCKPLDMQNYVDANMNIKEGVDSTKLKAIEIPIKDKGIETFNEEGVDSTKLKAIEIPIKDKGIETFNEEGVDSTKLKAIEIPIKDKGIETFNEEGVDSTKLKAIEIPIKDKGIETFNEEGVDSTKLKAIEIPIKDKGIETFNEEGVDSTKLKAIEIPIKDKGIETFNEEGVDSTKLKAIEIPIKDKGIETFNEEGVDSTKLKAIEIPIKDKGIETFNDKDLSEIPTDSKNDTKYFQTELSTTHSPAKGGENSESYVLKTTKEVVVDQEQGAAIHERFSEDQQESKGKSEFIQDCPPKSVIMPHVTENSKIIISTTKSSEPLYTSSLSVSLPNSPSQLTKDNVDAEPKTETVNLMEHSVETQPSLNGFSTTSNSASIYLVPNKKYISTTTSVQNQFNSDIDGKSDAKMFDLTTLEATPEIKSPEINFENNLKASKADSSFMQVVKTDANDSSVTYQKETSEKPRAFAIGLDALQSKSEDRLNISEQPIHSNNQTSESLNISPQTTLSERELDKETTAEVANLKVYNEKEEEGPNEIFEGPSMISTKLPISSNNTPELTESSFELCHQENVSMKLSPENNSELPNYSISSYQTALPQSSVTENNSLSSPSKIVSVESTSYVQPNFYKDKEDSPILLMKDVPSFDLKDSSELKSPKCEVNADVKDLSTENNNLNSFSTLSPSQSNYSNTVNREFSHESYASSDMQTQNFTTITPKSILVTASPKETTNLPKSPSINIRKEIFGEEINTFDTTFMKPNKSALKLVAPDSGTLIKTKYETEGERIQSMIPRSPGKRKDYETKQFSDNTEFPAKSDTSSKDFPDSSFQTISDPQVVISAKAKTVEIEKPESQPDIQYLATTSLDSMSTIQYGANSNIENVGQHTSEISMELSKNTAFSLERNNSDINSSESDTRYLHGSSQEAIAFDGSKHGKPHQTDTLNDNENKDFSLILPKTQSTQPSSPNMQKLESSADTIPLASNKDHYEIKAPEHIKQKANANENRPTEQWSYEETPPTFSKSNSLPRKKKKPSKTPDSPQSSEKANISAEDDGNVNKKSSQKKWKSVELLQKGNQKKPEVPPKSSGPGLVKSTSMKFLAKFQSKSKKQKSSEEPTDLLHPTLKKGQSEYSVLNSDPSYQQDEFLGSDPAQRTRHYKTLPHKKKENSENAPGLLRRFSYGSFQYKSLKKDVGSKSKKEIDSLVSPFNKPLPKQDEDMFIDDRQSFNQWDPSPLFMDLYNIHLVPDDTQDFSSDFIGMEGVMEKLPMNKKKSTLLKTWKRRYFMAKNGWLVYYDNCGDQQPSDEILLMGGTITVMGNNVIGIDDGRGHYLMVRCPSSKEYDQWLAALQSQTVDNLKANYIQPLVDAPKSSYKNILIVEMGSMSVRAGILKENVTLPQIFFPSVVAVNYSEKKHFVGFEAYKPKNRLSSKIMHVFGLSDKVDKFKIEYEIFPSVFSAIFQDLKIKPPDYQVMLVMPLNISKKDKENIMKILMNRFHVQGVCMVTQAITALYSYKSKSGIMVDIGERLEVIPIYDGFAIEGGQSVQSYGAGKIRQSLRSGLAKHNFPLYSPLEQILIRYIMEQTCYVSKNYEEEIQKYMQQPEKFLSSVYLNKYDIPKDTYSTISHDISCFASPEGFFNTDLWGMDYPTVQALVLKAINACPMDNRRHMCRAIYLSGGVTMIPGFAARLEKEVQKLVNPSLLVQVHSSPQRYHAAYIGACILSALPEFQNHCILANEWKRDGTRAFQKWIY</sequence>
<comment type="similarity">
    <text evidence="2">Belongs to the actin family.</text>
</comment>
<protein>
    <submittedName>
        <fullName evidence="6">Uncharacterized protein LOC115213538 isoform X1</fullName>
    </submittedName>
</protein>
<accession>A0A6P7SJK5</accession>
<dbReference type="Pfam" id="PF00022">
    <property type="entry name" value="Actin"/>
    <property type="match status" value="1"/>
</dbReference>
<feature type="compositionally biased region" description="Polar residues" evidence="3">
    <location>
        <begin position="1900"/>
        <end position="1913"/>
    </location>
</feature>
<dbReference type="Gene3D" id="2.30.29.30">
    <property type="entry name" value="Pleckstrin-homology domain (PH domain)/Phosphotyrosine-binding domain (PTB)"/>
    <property type="match status" value="1"/>
</dbReference>
<dbReference type="Pfam" id="PF00169">
    <property type="entry name" value="PH"/>
    <property type="match status" value="1"/>
</dbReference>
<feature type="domain" description="PH" evidence="4">
    <location>
        <begin position="2154"/>
        <end position="2251"/>
    </location>
</feature>
<organism evidence="5 6">
    <name type="scientific">Octopus sinensis</name>
    <name type="common">East Asian common octopus</name>
    <dbReference type="NCBI Taxonomy" id="2607531"/>
    <lineage>
        <taxon>Eukaryota</taxon>
        <taxon>Metazoa</taxon>
        <taxon>Spiralia</taxon>
        <taxon>Lophotrochozoa</taxon>
        <taxon>Mollusca</taxon>
        <taxon>Cephalopoda</taxon>
        <taxon>Coleoidea</taxon>
        <taxon>Octopodiformes</taxon>
        <taxon>Octopoda</taxon>
        <taxon>Incirrata</taxon>
        <taxon>Octopodidae</taxon>
        <taxon>Octopus</taxon>
    </lineage>
</organism>
<keyword evidence="5" id="KW-1185">Reference proteome</keyword>
<proteinExistence type="inferred from homology"/>